<dbReference type="Proteomes" id="UP000239197">
    <property type="component" value="Chromosome"/>
</dbReference>
<proteinExistence type="predicted"/>
<dbReference type="RefSeq" id="WP_104923322.1">
    <property type="nucleotide sequence ID" value="NZ_CP019062.1"/>
</dbReference>
<protein>
    <submittedName>
        <fullName evidence="1">Uncharacterized protein</fullName>
    </submittedName>
</protein>
<dbReference type="KEGG" id="rox:BV494_13350"/>
<dbReference type="EMBL" id="CP019062">
    <property type="protein sequence ID" value="AVF35853.1"/>
    <property type="molecule type" value="Genomic_DNA"/>
</dbReference>
<dbReference type="AlphaFoldDB" id="A0A2L1USC5"/>
<keyword evidence="2" id="KW-1185">Reference proteome</keyword>
<name>A0A2L1USC5_9GAMM</name>
<organism evidence="1 2">
    <name type="scientific">Rahnella sikkimica</name>
    <dbReference type="NCBI Taxonomy" id="1805933"/>
    <lineage>
        <taxon>Bacteria</taxon>
        <taxon>Pseudomonadati</taxon>
        <taxon>Pseudomonadota</taxon>
        <taxon>Gammaproteobacteria</taxon>
        <taxon>Enterobacterales</taxon>
        <taxon>Yersiniaceae</taxon>
        <taxon>Rahnella</taxon>
    </lineage>
</organism>
<reference evidence="2" key="1">
    <citation type="submission" date="2017-01" db="EMBL/GenBank/DDBJ databases">
        <title>Genome sequence of Rouxiella sp. ERMR1:05.</title>
        <authorList>
            <person name="Kumar R."/>
            <person name="Singh D."/>
            <person name="Kumar S."/>
        </authorList>
    </citation>
    <scope>NUCLEOTIDE SEQUENCE [LARGE SCALE GENOMIC DNA]</scope>
    <source>
        <strain evidence="2">ERMR1:05</strain>
    </source>
</reference>
<evidence type="ECO:0000313" key="2">
    <source>
        <dbReference type="Proteomes" id="UP000239197"/>
    </source>
</evidence>
<sequence>MGKKFSSSAFGEFSRMPSTVFTEGDKGVKTFAACLAAMKDKRKRGWRTAVMSGRVVRQDEIDRREVVLPLKWNSGATA</sequence>
<evidence type="ECO:0000313" key="1">
    <source>
        <dbReference type="EMBL" id="AVF35853.1"/>
    </source>
</evidence>
<gene>
    <name evidence="1" type="ORF">BV494_13350</name>
</gene>
<accession>A0A2L1USC5</accession>